<evidence type="ECO:0000313" key="2">
    <source>
        <dbReference type="EMBL" id="MCI94706.1"/>
    </source>
</evidence>
<dbReference type="Proteomes" id="UP000265520">
    <property type="component" value="Unassembled WGS sequence"/>
</dbReference>
<proteinExistence type="predicted"/>
<dbReference type="AlphaFoldDB" id="A0A392W2R6"/>
<comment type="caution">
    <text evidence="2">The sequence shown here is derived from an EMBL/GenBank/DDBJ whole genome shotgun (WGS) entry which is preliminary data.</text>
</comment>
<feature type="non-terminal residue" evidence="2">
    <location>
        <position position="54"/>
    </location>
</feature>
<protein>
    <submittedName>
        <fullName evidence="2">Uncharacterized protein</fullName>
    </submittedName>
</protein>
<organism evidence="2 3">
    <name type="scientific">Trifolium medium</name>
    <dbReference type="NCBI Taxonomy" id="97028"/>
    <lineage>
        <taxon>Eukaryota</taxon>
        <taxon>Viridiplantae</taxon>
        <taxon>Streptophyta</taxon>
        <taxon>Embryophyta</taxon>
        <taxon>Tracheophyta</taxon>
        <taxon>Spermatophyta</taxon>
        <taxon>Magnoliopsida</taxon>
        <taxon>eudicotyledons</taxon>
        <taxon>Gunneridae</taxon>
        <taxon>Pentapetalae</taxon>
        <taxon>rosids</taxon>
        <taxon>fabids</taxon>
        <taxon>Fabales</taxon>
        <taxon>Fabaceae</taxon>
        <taxon>Papilionoideae</taxon>
        <taxon>50 kb inversion clade</taxon>
        <taxon>NPAAA clade</taxon>
        <taxon>Hologalegina</taxon>
        <taxon>IRL clade</taxon>
        <taxon>Trifolieae</taxon>
        <taxon>Trifolium</taxon>
    </lineage>
</organism>
<evidence type="ECO:0000313" key="3">
    <source>
        <dbReference type="Proteomes" id="UP000265520"/>
    </source>
</evidence>
<dbReference type="EMBL" id="LXQA011363971">
    <property type="protein sequence ID" value="MCI94706.1"/>
    <property type="molecule type" value="Genomic_DNA"/>
</dbReference>
<reference evidence="2 3" key="1">
    <citation type="journal article" date="2018" name="Front. Plant Sci.">
        <title>Red Clover (Trifolium pratense) and Zigzag Clover (T. medium) - A Picture of Genomic Similarities and Differences.</title>
        <authorList>
            <person name="Dluhosova J."/>
            <person name="Istvanek J."/>
            <person name="Nedelnik J."/>
            <person name="Repkova J."/>
        </authorList>
    </citation>
    <scope>NUCLEOTIDE SEQUENCE [LARGE SCALE GENOMIC DNA]</scope>
    <source>
        <strain evidence="3">cv. 10/8</strain>
        <tissue evidence="2">Leaf</tissue>
    </source>
</reference>
<keyword evidence="3" id="KW-1185">Reference proteome</keyword>
<feature type="compositionally biased region" description="Polar residues" evidence="1">
    <location>
        <begin position="37"/>
        <end position="47"/>
    </location>
</feature>
<name>A0A392W2R6_9FABA</name>
<accession>A0A392W2R6</accession>
<evidence type="ECO:0000256" key="1">
    <source>
        <dbReference type="SAM" id="MobiDB-lite"/>
    </source>
</evidence>
<sequence length="54" mass="6101">MIRNAQPQTRTPEENVQNMIARPPTSTVNATMLPPTVNDQNARPQTRTPEENDQ</sequence>
<feature type="region of interest" description="Disordered" evidence="1">
    <location>
        <begin position="1"/>
        <end position="54"/>
    </location>
</feature>
<feature type="compositionally biased region" description="Polar residues" evidence="1">
    <location>
        <begin position="1"/>
        <end position="30"/>
    </location>
</feature>